<proteinExistence type="predicted"/>
<name>A0A0H2Y6D2_YERPA</name>
<dbReference type="EMBL" id="CP000308">
    <property type="protein sequence ID" value="ABG12908.1"/>
    <property type="molecule type" value="Genomic_DNA"/>
</dbReference>
<dbReference type="KEGG" id="ypa:YPA_0940"/>
<reference evidence="1 2" key="1">
    <citation type="journal article" date="2006" name="J. Bacteriol.">
        <title>Complete genome sequence of Yersinia pestis strains Antiqua and Nepal516: evidence of gene reduction in an emerging pathogen.</title>
        <authorList>
            <person name="Chain P.S."/>
            <person name="Hu P."/>
            <person name="Malfatti S.A."/>
            <person name="Radnedge L."/>
            <person name="Larimer F."/>
            <person name="Vergez L.M."/>
            <person name="Worsham P."/>
            <person name="Chu M.C."/>
            <person name="Andersen G.L."/>
        </authorList>
    </citation>
    <scope>NUCLEOTIDE SEQUENCE [LARGE SCALE GENOMIC DNA]</scope>
    <source>
        <strain evidence="1 2">Antiqua</strain>
    </source>
</reference>
<organism evidence="1 2">
    <name type="scientific">Yersinia pestis bv. Antiqua (strain Antiqua)</name>
    <dbReference type="NCBI Taxonomy" id="360102"/>
    <lineage>
        <taxon>Bacteria</taxon>
        <taxon>Pseudomonadati</taxon>
        <taxon>Pseudomonadota</taxon>
        <taxon>Gammaproteobacteria</taxon>
        <taxon>Enterobacterales</taxon>
        <taxon>Yersiniaceae</taxon>
        <taxon>Yersinia</taxon>
    </lineage>
</organism>
<sequence>MTTNRTGPASAVFASPFPEHEWVDKISALNVSDNNLNVFIDLFQRIWHSSSQYVLVM</sequence>
<evidence type="ECO:0000313" key="1">
    <source>
        <dbReference type="EMBL" id="ABG12908.1"/>
    </source>
</evidence>
<gene>
    <name evidence="1" type="ordered locus">YPA_0940</name>
</gene>
<dbReference type="Proteomes" id="UP000001971">
    <property type="component" value="Chromosome"/>
</dbReference>
<protein>
    <submittedName>
        <fullName evidence="1">Uncharacterized protein</fullName>
    </submittedName>
</protein>
<evidence type="ECO:0000313" key="2">
    <source>
        <dbReference type="Proteomes" id="UP000001971"/>
    </source>
</evidence>
<dbReference type="AlphaFoldDB" id="A0A0H2Y6D2"/>
<accession>A0A0H2Y6D2</accession>